<dbReference type="EMBL" id="FQXH01000015">
    <property type="protein sequence ID" value="SHH30439.1"/>
    <property type="molecule type" value="Genomic_DNA"/>
</dbReference>
<gene>
    <name evidence="2" type="ORF">SAMN02744040_01535</name>
</gene>
<dbReference type="NCBIfam" id="TIGR02988">
    <property type="entry name" value="YaaA_near_RecF"/>
    <property type="match status" value="1"/>
</dbReference>
<name>A0A1M5RW80_9FIRM</name>
<evidence type="ECO:0000313" key="3">
    <source>
        <dbReference type="Proteomes" id="UP000242520"/>
    </source>
</evidence>
<protein>
    <submittedName>
        <fullName evidence="2">Ribosome-associated protein</fullName>
    </submittedName>
</protein>
<dbReference type="STRING" id="1123350.SAMN02744040_01535"/>
<organism evidence="2 3">
    <name type="scientific">Tepidibacter thalassicus DSM 15285</name>
    <dbReference type="NCBI Taxonomy" id="1123350"/>
    <lineage>
        <taxon>Bacteria</taxon>
        <taxon>Bacillati</taxon>
        <taxon>Bacillota</taxon>
        <taxon>Clostridia</taxon>
        <taxon>Peptostreptococcales</taxon>
        <taxon>Peptostreptococcaceae</taxon>
        <taxon>Tepidibacter</taxon>
    </lineage>
</organism>
<dbReference type="InterPro" id="IPR036986">
    <property type="entry name" value="S4_RNA-bd_sf"/>
</dbReference>
<dbReference type="PROSITE" id="PS50889">
    <property type="entry name" value="S4"/>
    <property type="match status" value="1"/>
</dbReference>
<dbReference type="Proteomes" id="UP000242520">
    <property type="component" value="Unassembled WGS sequence"/>
</dbReference>
<dbReference type="GO" id="GO:0003723">
    <property type="term" value="F:RNA binding"/>
    <property type="evidence" value="ECO:0007669"/>
    <property type="project" value="UniProtKB-KW"/>
</dbReference>
<keyword evidence="1" id="KW-0694">RNA-binding</keyword>
<reference evidence="3" key="1">
    <citation type="submission" date="2016-11" db="EMBL/GenBank/DDBJ databases">
        <authorList>
            <person name="Varghese N."/>
            <person name="Submissions S."/>
        </authorList>
    </citation>
    <scope>NUCLEOTIDE SEQUENCE [LARGE SCALE GENOMIC DNA]</scope>
    <source>
        <strain evidence="3">DSM 15285</strain>
    </source>
</reference>
<dbReference type="OrthoDB" id="9811532at2"/>
<sequence length="70" mass="7846">MKEIKINSDFIKLDQLLKLLNITSTGGYAKIIIQQGNVKVNGEIEYRRGKKIKPGDIVEVEGMSIKVLSE</sequence>
<proteinExistence type="predicted"/>
<evidence type="ECO:0000256" key="1">
    <source>
        <dbReference type="PROSITE-ProRule" id="PRU00182"/>
    </source>
</evidence>
<accession>A0A1M5RW80</accession>
<evidence type="ECO:0000313" key="2">
    <source>
        <dbReference type="EMBL" id="SHH30439.1"/>
    </source>
</evidence>
<dbReference type="Gene3D" id="3.10.290.10">
    <property type="entry name" value="RNA-binding S4 domain"/>
    <property type="match status" value="1"/>
</dbReference>
<dbReference type="SUPFAM" id="SSF55174">
    <property type="entry name" value="Alpha-L RNA-binding motif"/>
    <property type="match status" value="1"/>
</dbReference>
<keyword evidence="3" id="KW-1185">Reference proteome</keyword>
<dbReference type="AlphaFoldDB" id="A0A1M5RW80"/>
<dbReference type="CDD" id="cd00165">
    <property type="entry name" value="S4"/>
    <property type="match status" value="1"/>
</dbReference>
<dbReference type="InterPro" id="IPR014330">
    <property type="entry name" value="RNA-bd_S4-rel_YaaA"/>
</dbReference>
<dbReference type="RefSeq" id="WP_072725235.1">
    <property type="nucleotide sequence ID" value="NZ_FQXH01000015.1"/>
</dbReference>
<dbReference type="Pfam" id="PF13275">
    <property type="entry name" value="S4_2"/>
    <property type="match status" value="1"/>
</dbReference>